<dbReference type="EMBL" id="JAGZEE010000001">
    <property type="protein sequence ID" value="MBS5409335.1"/>
    <property type="molecule type" value="Genomic_DNA"/>
</dbReference>
<evidence type="ECO:0000313" key="4">
    <source>
        <dbReference type="EMBL" id="MBS5409335.1"/>
    </source>
</evidence>
<protein>
    <submittedName>
        <fullName evidence="4">DUF5125 domain-containing protein</fullName>
    </submittedName>
</protein>
<feature type="domain" description="DUF5121" evidence="3">
    <location>
        <begin position="325"/>
        <end position="439"/>
    </location>
</feature>
<dbReference type="InterPro" id="IPR033429">
    <property type="entry name" value="DUF5125"/>
</dbReference>
<dbReference type="Pfam" id="PF17163">
    <property type="entry name" value="DUF5125"/>
    <property type="match status" value="1"/>
</dbReference>
<dbReference type="Pfam" id="PF17165">
    <property type="entry name" value="DUF5121"/>
    <property type="match status" value="1"/>
</dbReference>
<dbReference type="AlphaFoldDB" id="A0A943DKE2"/>
<evidence type="ECO:0000259" key="1">
    <source>
        <dbReference type="Pfam" id="PF16408"/>
    </source>
</evidence>
<feature type="domain" description="DUF5016" evidence="1">
    <location>
        <begin position="1"/>
        <end position="120"/>
    </location>
</feature>
<comment type="caution">
    <text evidence="4">The sequence shown here is derived from an EMBL/GenBank/DDBJ whole genome shotgun (WGS) entry which is preliminary data.</text>
</comment>
<dbReference type="InterPro" id="IPR033430">
    <property type="entry name" value="DUF5121"/>
</dbReference>
<organism evidence="4 5">
    <name type="scientific">Bacteroides thetaiotaomicron</name>
    <dbReference type="NCBI Taxonomy" id="818"/>
    <lineage>
        <taxon>Bacteria</taxon>
        <taxon>Pseudomonadati</taxon>
        <taxon>Bacteroidota</taxon>
        <taxon>Bacteroidia</taxon>
        <taxon>Bacteroidales</taxon>
        <taxon>Bacteroidaceae</taxon>
        <taxon>Bacteroides</taxon>
    </lineage>
</organism>
<dbReference type="InterPro" id="IPR032184">
    <property type="entry name" value="DUF5016"/>
</dbReference>
<dbReference type="Proteomes" id="UP000782901">
    <property type="component" value="Unassembled WGS sequence"/>
</dbReference>
<proteinExistence type="predicted"/>
<sequence length="462" mass="51071">MKKHFLLCLMAAGLICVSSCNDKNDEYEDVGKSTIISLEGPDKAYMGDSIAFTFNVGDDGGIPLSTSKVQLFYGDEIVSERIVLTAKSGVYTGKILIPLMKDIPDGDALLKVRVQNARYASDVKEMDVAVSRPSYPYLLLKTEEGGEYRMMPVSGKPYTYAATANFKTEQNAYIVAPKFGENGNEMPFGNQDGKITNGIKTNIEFTADTDGEYEITFNTLTFEGTPFIKFALNDIEFNKQDDHNWFVDMELEQGQEIQITGLKSDYANYWIDPSFFDIKKNTNKKVLKFRAMNGKYKVTVNKSMKYFNVELLNGADLSSFDKDKGEGALWMLGGGGIGKPSYTANGVNWDPGKGFCATPVGKGKYQLILEAGKTMNPNDINFKYFGQKGWGFEMTSAYVTTTTTTPYLRINPGPGDDGNIFSGSQPFETGKFYIINLDLPSGFPSSPGVITVEEVDQIPEVE</sequence>
<gene>
    <name evidence="4" type="ORF">KHY35_01245</name>
</gene>
<feature type="domain" description="DUF5125" evidence="2">
    <location>
        <begin position="128"/>
        <end position="313"/>
    </location>
</feature>
<evidence type="ECO:0000259" key="3">
    <source>
        <dbReference type="Pfam" id="PF17165"/>
    </source>
</evidence>
<accession>A0A943DKE2</accession>
<reference evidence="4" key="1">
    <citation type="submission" date="2021-02" db="EMBL/GenBank/DDBJ databases">
        <title>Infant gut strain persistence is associated with maternal origin, phylogeny, and functional potential including surface adhesion and iron acquisition.</title>
        <authorList>
            <person name="Lou Y.C."/>
        </authorList>
    </citation>
    <scope>NUCLEOTIDE SEQUENCE</scope>
    <source>
        <strain evidence="4">L3_082_243G1_dasL3_082_243G1_maxbin2.maxbin.015s ta_sub</strain>
    </source>
</reference>
<name>A0A943DKE2_BACT4</name>
<evidence type="ECO:0000259" key="2">
    <source>
        <dbReference type="Pfam" id="PF17163"/>
    </source>
</evidence>
<evidence type="ECO:0000313" key="5">
    <source>
        <dbReference type="Proteomes" id="UP000782901"/>
    </source>
</evidence>
<dbReference type="Pfam" id="PF16408">
    <property type="entry name" value="DUF5016"/>
    <property type="match status" value="1"/>
</dbReference>